<evidence type="ECO:0000256" key="9">
    <source>
        <dbReference type="SAM" id="MobiDB-lite"/>
    </source>
</evidence>
<accession>A0A836BU40</accession>
<dbReference type="AlphaFoldDB" id="A0A836BU40"/>
<name>A0A836BU40_9CHLO</name>
<keyword evidence="6" id="KW-0067">ATP-binding</keyword>
<dbReference type="PROSITE" id="PS50011">
    <property type="entry name" value="PROTEIN_KINASE_DOM"/>
    <property type="match status" value="1"/>
</dbReference>
<sequence length="433" mass="47191">MQPAEAAPGQGAPPAWSFEVPWDSISDHCELAGQGGFAYVHQATYKTHTRVALKRLQRGSPEELRREYEFMRSLPPHEHVVPLYGITIDPTNQPWLVMTLYPLDLQKLFRKETEARGPAAEGPGQALTLSRALELAWELAMGLQFLHSEGIVHRDVKPDNVLLTQDLRVKITDFGISRAPGPDGTIATEQGHGSPLWMAPELTARGKPSYTNKVDVYAWGVIFCQLISRKYDRLYELLHPELITLRPGMGAREAHAMLANLQICEPEAFLRLPGVLLSKLPAHIFHLPLALDDVTISLAKACLSPDPLDRPDMRAVVGQVDAMRDCLKKHANSPERAAPPGLTLPPPAAKPVIHPFTGEPIIIDDLFKFEPIVIPDPFAFAPTSSTGTSSRAPFGPASGNITMFGPAGLFQQDGPAVPNPNTVPGSEGSKAAQ</sequence>
<evidence type="ECO:0000256" key="3">
    <source>
        <dbReference type="ARBA" id="ARBA00022679"/>
    </source>
</evidence>
<organism evidence="11 12">
    <name type="scientific">Edaphochlamys debaryana</name>
    <dbReference type="NCBI Taxonomy" id="47281"/>
    <lineage>
        <taxon>Eukaryota</taxon>
        <taxon>Viridiplantae</taxon>
        <taxon>Chlorophyta</taxon>
        <taxon>core chlorophytes</taxon>
        <taxon>Chlorophyceae</taxon>
        <taxon>CS clade</taxon>
        <taxon>Chlamydomonadales</taxon>
        <taxon>Chlamydomonadales incertae sedis</taxon>
        <taxon>Edaphochlamys</taxon>
    </lineage>
</organism>
<comment type="caution">
    <text evidence="11">The sequence shown here is derived from an EMBL/GenBank/DDBJ whole genome shotgun (WGS) entry which is preliminary data.</text>
</comment>
<evidence type="ECO:0000256" key="5">
    <source>
        <dbReference type="ARBA" id="ARBA00022777"/>
    </source>
</evidence>
<evidence type="ECO:0000259" key="10">
    <source>
        <dbReference type="PROSITE" id="PS50011"/>
    </source>
</evidence>
<protein>
    <recommendedName>
        <fullName evidence="1">non-specific serine/threonine protein kinase</fullName>
        <ecNumber evidence="1">2.7.11.1</ecNumber>
    </recommendedName>
</protein>
<dbReference type="CDD" id="cd14014">
    <property type="entry name" value="STKc_PknB_like"/>
    <property type="match status" value="1"/>
</dbReference>
<evidence type="ECO:0000256" key="6">
    <source>
        <dbReference type="ARBA" id="ARBA00022840"/>
    </source>
</evidence>
<evidence type="ECO:0000256" key="2">
    <source>
        <dbReference type="ARBA" id="ARBA00022527"/>
    </source>
</evidence>
<dbReference type="GO" id="GO:0005524">
    <property type="term" value="F:ATP binding"/>
    <property type="evidence" value="ECO:0007669"/>
    <property type="project" value="UniProtKB-KW"/>
</dbReference>
<dbReference type="EMBL" id="JAEHOE010000077">
    <property type="protein sequence ID" value="KAG2489025.1"/>
    <property type="molecule type" value="Genomic_DNA"/>
</dbReference>
<evidence type="ECO:0000256" key="8">
    <source>
        <dbReference type="ARBA" id="ARBA00048679"/>
    </source>
</evidence>
<dbReference type="InterPro" id="IPR051681">
    <property type="entry name" value="Ser/Thr_Kinases-Pseudokinases"/>
</dbReference>
<reference evidence="11" key="1">
    <citation type="journal article" date="2020" name="bioRxiv">
        <title>Comparative genomics of Chlamydomonas.</title>
        <authorList>
            <person name="Craig R.J."/>
            <person name="Hasan A.R."/>
            <person name="Ness R.W."/>
            <person name="Keightley P.D."/>
        </authorList>
    </citation>
    <scope>NUCLEOTIDE SEQUENCE</scope>
    <source>
        <strain evidence="11">CCAP 11/70</strain>
    </source>
</reference>
<dbReference type="Gene3D" id="3.30.200.20">
    <property type="entry name" value="Phosphorylase Kinase, domain 1"/>
    <property type="match status" value="1"/>
</dbReference>
<comment type="catalytic activity">
    <reaction evidence="8">
        <text>L-seryl-[protein] + ATP = O-phospho-L-seryl-[protein] + ADP + H(+)</text>
        <dbReference type="Rhea" id="RHEA:17989"/>
        <dbReference type="Rhea" id="RHEA-COMP:9863"/>
        <dbReference type="Rhea" id="RHEA-COMP:11604"/>
        <dbReference type="ChEBI" id="CHEBI:15378"/>
        <dbReference type="ChEBI" id="CHEBI:29999"/>
        <dbReference type="ChEBI" id="CHEBI:30616"/>
        <dbReference type="ChEBI" id="CHEBI:83421"/>
        <dbReference type="ChEBI" id="CHEBI:456216"/>
        <dbReference type="EC" id="2.7.11.1"/>
    </reaction>
</comment>
<keyword evidence="3" id="KW-0808">Transferase</keyword>
<proteinExistence type="predicted"/>
<dbReference type="InterPro" id="IPR011009">
    <property type="entry name" value="Kinase-like_dom_sf"/>
</dbReference>
<dbReference type="PROSITE" id="PS00108">
    <property type="entry name" value="PROTEIN_KINASE_ST"/>
    <property type="match status" value="1"/>
</dbReference>
<comment type="catalytic activity">
    <reaction evidence="7">
        <text>L-threonyl-[protein] + ATP = O-phospho-L-threonyl-[protein] + ADP + H(+)</text>
        <dbReference type="Rhea" id="RHEA:46608"/>
        <dbReference type="Rhea" id="RHEA-COMP:11060"/>
        <dbReference type="Rhea" id="RHEA-COMP:11605"/>
        <dbReference type="ChEBI" id="CHEBI:15378"/>
        <dbReference type="ChEBI" id="CHEBI:30013"/>
        <dbReference type="ChEBI" id="CHEBI:30616"/>
        <dbReference type="ChEBI" id="CHEBI:61977"/>
        <dbReference type="ChEBI" id="CHEBI:456216"/>
        <dbReference type="EC" id="2.7.11.1"/>
    </reaction>
</comment>
<dbReference type="SUPFAM" id="SSF56112">
    <property type="entry name" value="Protein kinase-like (PK-like)"/>
    <property type="match status" value="1"/>
</dbReference>
<gene>
    <name evidence="11" type="ORF">HYH03_012463</name>
</gene>
<dbReference type="GO" id="GO:0004674">
    <property type="term" value="F:protein serine/threonine kinase activity"/>
    <property type="evidence" value="ECO:0007669"/>
    <property type="project" value="UniProtKB-KW"/>
</dbReference>
<evidence type="ECO:0000256" key="4">
    <source>
        <dbReference type="ARBA" id="ARBA00022741"/>
    </source>
</evidence>
<keyword evidence="12" id="KW-1185">Reference proteome</keyword>
<dbReference type="Pfam" id="PF07714">
    <property type="entry name" value="PK_Tyr_Ser-Thr"/>
    <property type="match status" value="1"/>
</dbReference>
<dbReference type="Proteomes" id="UP000612055">
    <property type="component" value="Unassembled WGS sequence"/>
</dbReference>
<dbReference type="Gene3D" id="1.10.510.10">
    <property type="entry name" value="Transferase(Phosphotransferase) domain 1"/>
    <property type="match status" value="1"/>
</dbReference>
<evidence type="ECO:0000256" key="7">
    <source>
        <dbReference type="ARBA" id="ARBA00047899"/>
    </source>
</evidence>
<evidence type="ECO:0000256" key="1">
    <source>
        <dbReference type="ARBA" id="ARBA00012513"/>
    </source>
</evidence>
<dbReference type="OrthoDB" id="4062651at2759"/>
<dbReference type="InterPro" id="IPR000719">
    <property type="entry name" value="Prot_kinase_dom"/>
</dbReference>
<dbReference type="EC" id="2.7.11.1" evidence="1"/>
<dbReference type="PANTHER" id="PTHR44329">
    <property type="entry name" value="SERINE/THREONINE-PROTEIN KINASE TNNI3K-RELATED"/>
    <property type="match status" value="1"/>
</dbReference>
<evidence type="ECO:0000313" key="11">
    <source>
        <dbReference type="EMBL" id="KAG2489025.1"/>
    </source>
</evidence>
<dbReference type="SMART" id="SM00220">
    <property type="entry name" value="S_TKc"/>
    <property type="match status" value="1"/>
</dbReference>
<dbReference type="PANTHER" id="PTHR44329:SF285">
    <property type="entry name" value="V-MOS MOLONEY MURINE SARCOMA VIRAL ONCO HOMOLOG"/>
    <property type="match status" value="1"/>
</dbReference>
<keyword evidence="5" id="KW-0418">Kinase</keyword>
<keyword evidence="2" id="KW-0723">Serine/threonine-protein kinase</keyword>
<feature type="region of interest" description="Disordered" evidence="9">
    <location>
        <begin position="408"/>
        <end position="433"/>
    </location>
</feature>
<dbReference type="InterPro" id="IPR001245">
    <property type="entry name" value="Ser-Thr/Tyr_kinase_cat_dom"/>
</dbReference>
<dbReference type="InterPro" id="IPR008271">
    <property type="entry name" value="Ser/Thr_kinase_AS"/>
</dbReference>
<keyword evidence="4" id="KW-0547">Nucleotide-binding</keyword>
<evidence type="ECO:0000313" key="12">
    <source>
        <dbReference type="Proteomes" id="UP000612055"/>
    </source>
</evidence>
<feature type="domain" description="Protein kinase" evidence="10">
    <location>
        <begin position="26"/>
        <end position="323"/>
    </location>
</feature>